<evidence type="ECO:0000313" key="1">
    <source>
        <dbReference type="EMBL" id="GAI39415.1"/>
    </source>
</evidence>
<dbReference type="EMBL" id="BARV01028952">
    <property type="protein sequence ID" value="GAI39415.1"/>
    <property type="molecule type" value="Genomic_DNA"/>
</dbReference>
<feature type="non-terminal residue" evidence="1">
    <location>
        <position position="1"/>
    </location>
</feature>
<organism evidence="1">
    <name type="scientific">marine sediment metagenome</name>
    <dbReference type="NCBI Taxonomy" id="412755"/>
    <lineage>
        <taxon>unclassified sequences</taxon>
        <taxon>metagenomes</taxon>
        <taxon>ecological metagenomes</taxon>
    </lineage>
</organism>
<comment type="caution">
    <text evidence="1">The sequence shown here is derived from an EMBL/GenBank/DDBJ whole genome shotgun (WGS) entry which is preliminary data.</text>
</comment>
<accession>X1PK53</accession>
<gene>
    <name evidence="1" type="ORF">S06H3_46244</name>
</gene>
<name>X1PK53_9ZZZZ</name>
<sequence length="136" mass="14921">VEVGRPGIGARLHDVQKVTQAVAEIGAEFIPENPVTVWITDLKTGKLRDDILNEKVLSAIVEFAIPIDKLKITMEKLREVTKQLDTVCSVVSCAKVAPDGSMPTDPIFKELGITVRPNSKNNVGLGRPLFKFEEVK</sequence>
<dbReference type="AlphaFoldDB" id="X1PK53"/>
<proteinExistence type="predicted"/>
<reference evidence="1" key="1">
    <citation type="journal article" date="2014" name="Front. Microbiol.">
        <title>High frequency of phylogenetically diverse reductive dehalogenase-homologous genes in deep subseafloor sedimentary metagenomes.</title>
        <authorList>
            <person name="Kawai M."/>
            <person name="Futagami T."/>
            <person name="Toyoda A."/>
            <person name="Takaki Y."/>
            <person name="Nishi S."/>
            <person name="Hori S."/>
            <person name="Arai W."/>
            <person name="Tsubouchi T."/>
            <person name="Morono Y."/>
            <person name="Uchiyama I."/>
            <person name="Ito T."/>
            <person name="Fujiyama A."/>
            <person name="Inagaki F."/>
            <person name="Takami H."/>
        </authorList>
    </citation>
    <scope>NUCLEOTIDE SEQUENCE</scope>
    <source>
        <strain evidence="1">Expedition CK06-06</strain>
    </source>
</reference>
<protein>
    <submittedName>
        <fullName evidence="1">Uncharacterized protein</fullName>
    </submittedName>
</protein>